<keyword evidence="5" id="KW-1185">Reference proteome</keyword>
<organism evidence="4 6">
    <name type="scientific">Sphingomonas yabuuchiae</name>
    <dbReference type="NCBI Taxonomy" id="172044"/>
    <lineage>
        <taxon>Bacteria</taxon>
        <taxon>Pseudomonadati</taxon>
        <taxon>Pseudomonadota</taxon>
        <taxon>Alphaproteobacteria</taxon>
        <taxon>Sphingomonadales</taxon>
        <taxon>Sphingomonadaceae</taxon>
        <taxon>Sphingomonas</taxon>
    </lineage>
</organism>
<comment type="caution">
    <text evidence="4">The sequence shown here is derived from an EMBL/GenBank/DDBJ whole genome shotgun (WGS) entry which is preliminary data.</text>
</comment>
<keyword evidence="2" id="KW-0732">Signal</keyword>
<sequence>MSLLLPALLLASVPGTAAPATVPIGHFQTWLPSSRVPMAFTSGGVTVEVAPLPCPSHPEGESACRWDGYNNQARVTVRAGGVTPLSVTTDRQSGYARIAVVRFGRGDPRPGVIVESQSGGSGGNLSVQFLAPSGTGYRALSLGSLQGGLLQGEIADEPRDLSEDGYVDLELRDGAFDSAFGCNACTPRPPRLFAVKHGRVIDESRDPALRPVFAADMARLEPHCLSGESGRNGACAAYVADAARAGRFRSAWTKMLAHYERGGDGRQPDNDPHFVRFPESLRAFLIRTGYILSSPSGEGPGVGRPRRRDADGEAPPQPLP</sequence>
<proteinExistence type="predicted"/>
<evidence type="ECO:0000313" key="4">
    <source>
        <dbReference type="EMBL" id="MBN3557319.1"/>
    </source>
</evidence>
<evidence type="ECO:0000313" key="3">
    <source>
        <dbReference type="EMBL" id="MBB4611303.1"/>
    </source>
</evidence>
<gene>
    <name evidence="3" type="ORF">GGQ89_003550</name>
    <name evidence="4" type="ORF">JYA60_03615</name>
</gene>
<dbReference type="EMBL" id="JAFHKU010000112">
    <property type="protein sequence ID" value="MBN3557319.1"/>
    <property type="molecule type" value="Genomic_DNA"/>
</dbReference>
<reference evidence="3 5" key="1">
    <citation type="submission" date="2020-08" db="EMBL/GenBank/DDBJ databases">
        <title>Genomic Encyclopedia of Type Strains, Phase IV (KMG-IV): sequencing the most valuable type-strain genomes for metagenomic binning, comparative biology and taxonomic classification.</title>
        <authorList>
            <person name="Goeker M."/>
        </authorList>
    </citation>
    <scope>NUCLEOTIDE SEQUENCE [LARGE SCALE GENOMIC DNA]</scope>
    <source>
        <strain evidence="3 5">DSM 14562</strain>
    </source>
</reference>
<evidence type="ECO:0000256" key="1">
    <source>
        <dbReference type="SAM" id="MobiDB-lite"/>
    </source>
</evidence>
<dbReference type="EMBL" id="JACHNX010000024">
    <property type="protein sequence ID" value="MBB4611303.1"/>
    <property type="molecule type" value="Genomic_DNA"/>
</dbReference>
<dbReference type="AlphaFoldDB" id="A0AA40ZYD7"/>
<name>A0AA40ZYD7_9SPHN</name>
<feature type="chain" id="PRO_5041371161" evidence="2">
    <location>
        <begin position="18"/>
        <end position="320"/>
    </location>
</feature>
<evidence type="ECO:0000256" key="2">
    <source>
        <dbReference type="SAM" id="SignalP"/>
    </source>
</evidence>
<protein>
    <submittedName>
        <fullName evidence="4">Uncharacterized protein</fullName>
    </submittedName>
</protein>
<reference evidence="4" key="2">
    <citation type="submission" date="2021-01" db="EMBL/GenBank/DDBJ databases">
        <title>Genome Sequencing of Type Strains.</title>
        <authorList>
            <person name="Lemaire J.F."/>
            <person name="Inderbitzin P."/>
            <person name="Collins S.B."/>
            <person name="Wespe N."/>
            <person name="Knight-Connoni V."/>
        </authorList>
    </citation>
    <scope>NUCLEOTIDE SEQUENCE</scope>
    <source>
        <strain evidence="4">DSM 14562</strain>
    </source>
</reference>
<feature type="region of interest" description="Disordered" evidence="1">
    <location>
        <begin position="292"/>
        <end position="320"/>
    </location>
</feature>
<evidence type="ECO:0000313" key="5">
    <source>
        <dbReference type="Proteomes" id="UP000584663"/>
    </source>
</evidence>
<feature type="signal peptide" evidence="2">
    <location>
        <begin position="1"/>
        <end position="17"/>
    </location>
</feature>
<dbReference type="Proteomes" id="UP000704529">
    <property type="component" value="Unassembled WGS sequence"/>
</dbReference>
<dbReference type="RefSeq" id="WP_184106630.1">
    <property type="nucleotide sequence ID" value="NZ_JACHNX010000024.1"/>
</dbReference>
<accession>A0AA40ZYD7</accession>
<dbReference type="Proteomes" id="UP000584663">
    <property type="component" value="Unassembled WGS sequence"/>
</dbReference>
<evidence type="ECO:0000313" key="6">
    <source>
        <dbReference type="Proteomes" id="UP000704529"/>
    </source>
</evidence>